<dbReference type="Pfam" id="PF07690">
    <property type="entry name" value="MFS_1"/>
    <property type="match status" value="1"/>
</dbReference>
<feature type="transmembrane region" description="Helical" evidence="6">
    <location>
        <begin position="699"/>
        <end position="719"/>
    </location>
</feature>
<comment type="subcellular location">
    <subcellularLocation>
        <location evidence="1">Cell membrane</location>
        <topology evidence="1">Multi-pass membrane protein</topology>
    </subcellularLocation>
</comment>
<feature type="transmembrane region" description="Helical" evidence="6">
    <location>
        <begin position="755"/>
        <end position="788"/>
    </location>
</feature>
<name>A0ABU1D6P7_9BURK</name>
<dbReference type="PROSITE" id="PS50850">
    <property type="entry name" value="MFS"/>
    <property type="match status" value="1"/>
</dbReference>
<dbReference type="EMBL" id="JAUZQE010000018">
    <property type="protein sequence ID" value="MDR4126121.1"/>
    <property type="molecule type" value="Genomic_DNA"/>
</dbReference>
<feature type="transmembrane region" description="Helical" evidence="6">
    <location>
        <begin position="528"/>
        <end position="549"/>
    </location>
</feature>
<keyword evidence="4 6" id="KW-1133">Transmembrane helix</keyword>
<keyword evidence="3 6" id="KW-0812">Transmembrane</keyword>
<dbReference type="PANTHER" id="PTHR43124">
    <property type="entry name" value="PURINE EFFLUX PUMP PBUE"/>
    <property type="match status" value="1"/>
</dbReference>
<keyword evidence="5 6" id="KW-0472">Membrane</keyword>
<comment type="caution">
    <text evidence="8">The sequence shown here is derived from an EMBL/GenBank/DDBJ whole genome shotgun (WGS) entry which is preliminary data.</text>
</comment>
<accession>A0ABU1D6P7</accession>
<keyword evidence="9" id="KW-1185">Reference proteome</keyword>
<dbReference type="SUPFAM" id="SSF103473">
    <property type="entry name" value="MFS general substrate transporter"/>
    <property type="match status" value="1"/>
</dbReference>
<feature type="transmembrane region" description="Helical" evidence="6">
    <location>
        <begin position="351"/>
        <end position="373"/>
    </location>
</feature>
<feature type="transmembrane region" description="Helical" evidence="6">
    <location>
        <begin position="497"/>
        <end position="516"/>
    </location>
</feature>
<dbReference type="RefSeq" id="WP_347287082.1">
    <property type="nucleotide sequence ID" value="NZ_JAUZQE010000018.1"/>
</dbReference>
<evidence type="ECO:0000259" key="7">
    <source>
        <dbReference type="PROSITE" id="PS50850"/>
    </source>
</evidence>
<dbReference type="InterPro" id="IPR020846">
    <property type="entry name" value="MFS_dom"/>
</dbReference>
<feature type="transmembrane region" description="Helical" evidence="6">
    <location>
        <begin position="555"/>
        <end position="575"/>
    </location>
</feature>
<dbReference type="InterPro" id="IPR050189">
    <property type="entry name" value="MFS_Efflux_Transporters"/>
</dbReference>
<evidence type="ECO:0000256" key="4">
    <source>
        <dbReference type="ARBA" id="ARBA00022989"/>
    </source>
</evidence>
<feature type="transmembrane region" description="Helical" evidence="6">
    <location>
        <begin position="432"/>
        <end position="456"/>
    </location>
</feature>
<proteinExistence type="predicted"/>
<evidence type="ECO:0000256" key="6">
    <source>
        <dbReference type="SAM" id="Phobius"/>
    </source>
</evidence>
<dbReference type="PANTHER" id="PTHR43124:SF3">
    <property type="entry name" value="CHLORAMPHENICOL EFFLUX PUMP RV0191"/>
    <property type="match status" value="1"/>
</dbReference>
<feature type="transmembrane region" description="Helical" evidence="6">
    <location>
        <begin position="24"/>
        <end position="48"/>
    </location>
</feature>
<feature type="transmembrane region" description="Helical" evidence="6">
    <location>
        <begin position="401"/>
        <end position="420"/>
    </location>
</feature>
<organism evidence="8 9">
    <name type="scientific">Yanghanlia caeni</name>
    <dbReference type="NCBI Taxonomy" id="3064283"/>
    <lineage>
        <taxon>Bacteria</taxon>
        <taxon>Pseudomonadati</taxon>
        <taxon>Pseudomonadota</taxon>
        <taxon>Betaproteobacteria</taxon>
        <taxon>Burkholderiales</taxon>
        <taxon>Alcaligenaceae</taxon>
        <taxon>Yanghanlia</taxon>
    </lineage>
</organism>
<sequence>MQQASSQAAGGTLAQRRKRAVRNVVLACVAVLLLGQLLIGALSLAALMRLGADSTADRLALIAGRTAGQVQAGLQLGKPLTQYFGLTLAFDRLRADVPDLIAAAFVLDDGTVLASIGPDLPATRLLRELRQGAGRAREATADGLMLALPLAEPEGGRRGALLIHARADSPLQADTIWGNLRFLAIVTVLAAAVMTLAMRAMPVQRIAAAGWLRLAVPVLIMLVAQALYTVHTVQQFRGVWQGVIEQNARLIGEGLERDLERVLGYGIPPERMRGVEQPLKRALQAFPLLGGMQFLSVDRKVLAQWGVMGAAEDVLEFPLEIARHDPPMAWLLLHPDASAMRAAVRARALDAATIAVVAMVAAIELMLMLQVLMDRAFAGRVSRPEQLPDDPSRLGMVARPVMFAFLFAMALPLGFLPLYARSLIDATVSDGRMALLMAMPTAAEMAAGLAMALLAGRLIDRRGWLAPAAWGMALAVAGNLACAWADTLFTLTVARAVAGLGYGLVWMALQGFVVNLGPARYRGRNMTALIAGLFAGHMTGAAVGGMLASQAGQQMVFVVGALLVVAAAIALRTLLWPYRGQGTASSVATAQPLGRAARPQLVRLLADRGYTALLLGSVVPFSIAQVGLLSYALPLHFDALGASTADVGRVIMLYGFCVIYIGPLLGRAIDLSHHWKYWIVAGGLTGAGGLLLMQWAPGLWGMTAAVVLLALASCLAGAAQTPYMLARERALQYGAAGATGIMRGADKFGQMLGPLVVGALFAGMGMAAALVITGLVYLAGTLAFWLVAPRDRAH</sequence>
<protein>
    <submittedName>
        <fullName evidence="8">MFS transporter</fullName>
    </submittedName>
</protein>
<evidence type="ECO:0000256" key="3">
    <source>
        <dbReference type="ARBA" id="ARBA00022692"/>
    </source>
</evidence>
<reference evidence="8 9" key="1">
    <citation type="submission" date="2023-08" db="EMBL/GenBank/DDBJ databases">
        <title>Alcaligenaceae gen. nov., a novel taxon isolated from the sludge of Yixing Pesticide Factory.</title>
        <authorList>
            <person name="Ruan L."/>
        </authorList>
    </citation>
    <scope>NUCLEOTIDE SEQUENCE [LARGE SCALE GENOMIC DNA]</scope>
    <source>
        <strain evidence="8 9">LG-2</strain>
    </source>
</reference>
<keyword evidence="2" id="KW-1003">Cell membrane</keyword>
<dbReference type="Proteomes" id="UP001232156">
    <property type="component" value="Unassembled WGS sequence"/>
</dbReference>
<feature type="transmembrane region" description="Helical" evidence="6">
    <location>
        <begin position="647"/>
        <end position="665"/>
    </location>
</feature>
<feature type="transmembrane region" description="Helical" evidence="6">
    <location>
        <begin position="677"/>
        <end position="693"/>
    </location>
</feature>
<evidence type="ECO:0000256" key="5">
    <source>
        <dbReference type="ARBA" id="ARBA00023136"/>
    </source>
</evidence>
<feature type="transmembrane region" description="Helical" evidence="6">
    <location>
        <begin position="180"/>
        <end position="198"/>
    </location>
</feature>
<feature type="transmembrane region" description="Helical" evidence="6">
    <location>
        <begin position="210"/>
        <end position="230"/>
    </location>
</feature>
<gene>
    <name evidence="8" type="ORF">Q8947_09015</name>
</gene>
<evidence type="ECO:0000313" key="8">
    <source>
        <dbReference type="EMBL" id="MDR4126121.1"/>
    </source>
</evidence>
<evidence type="ECO:0000256" key="1">
    <source>
        <dbReference type="ARBA" id="ARBA00004651"/>
    </source>
</evidence>
<evidence type="ECO:0000313" key="9">
    <source>
        <dbReference type="Proteomes" id="UP001232156"/>
    </source>
</evidence>
<dbReference type="InterPro" id="IPR036259">
    <property type="entry name" value="MFS_trans_sf"/>
</dbReference>
<evidence type="ECO:0000256" key="2">
    <source>
        <dbReference type="ARBA" id="ARBA00022475"/>
    </source>
</evidence>
<feature type="transmembrane region" description="Helical" evidence="6">
    <location>
        <begin position="612"/>
        <end position="635"/>
    </location>
</feature>
<feature type="transmembrane region" description="Helical" evidence="6">
    <location>
        <begin position="468"/>
        <end position="491"/>
    </location>
</feature>
<dbReference type="Gene3D" id="1.20.1250.20">
    <property type="entry name" value="MFS general substrate transporter like domains"/>
    <property type="match status" value="1"/>
</dbReference>
<dbReference type="InterPro" id="IPR011701">
    <property type="entry name" value="MFS"/>
</dbReference>
<feature type="domain" description="Major facilitator superfamily (MFS) profile" evidence="7">
    <location>
        <begin position="394"/>
        <end position="792"/>
    </location>
</feature>